<dbReference type="InterPro" id="IPR005123">
    <property type="entry name" value="Oxoglu/Fe-dep_dioxygenase_dom"/>
</dbReference>
<evidence type="ECO:0000256" key="2">
    <source>
        <dbReference type="ARBA" id="ARBA00022723"/>
    </source>
</evidence>
<sequence length="378" mass="41507">MVVAPLTPVRPDCIRPIGLPVIDLTRKRSDVVDLIVRASEELGFFKVVNHGVPRQVVANMEAEAFAFFSQSPPEKIKAGPPNPLGYGCKNIGFNGDTGEVEYLLLHTNQASINHRSKTISKDPNKFSCTVREYVEAVKDLAVEILEMVGEGLRLSDPKKLARLIRDGESDSVFRLNHYPSLISTTTTTTNNNGTVDKDNNNNSSSSNGRDMSSQQGWCNVVNGGGGSVKGVVGFGEHSDPQILTLLRSNDVVGLQISLGDGLWAPVSPDPDSFCVNALTNGRFISVRHRAMVNPYRSRLSMVYFGAPPLHARIAPLPETVTAQTPSLYRPFTWAEYKKAAYSLRLSHSRLDPFRTVADFVDDDDDDDDQNGFHALNHL</sequence>
<evidence type="ECO:0000313" key="8">
    <source>
        <dbReference type="EMBL" id="KAK1316864.1"/>
    </source>
</evidence>
<keyword evidence="2 5" id="KW-0479">Metal-binding</keyword>
<dbReference type="AlphaFoldDB" id="A0AAV9EU18"/>
<name>A0AAV9EU18_ACOCL</name>
<comment type="similarity">
    <text evidence="5">Belongs to the iron/ascorbate-dependent oxidoreductase family.</text>
</comment>
<dbReference type="PROSITE" id="PS51471">
    <property type="entry name" value="FE2OG_OXY"/>
    <property type="match status" value="1"/>
</dbReference>
<comment type="cofactor">
    <cofactor evidence="1">
        <name>L-ascorbate</name>
        <dbReference type="ChEBI" id="CHEBI:38290"/>
    </cofactor>
</comment>
<organism evidence="8 9">
    <name type="scientific">Acorus calamus</name>
    <name type="common">Sweet flag</name>
    <dbReference type="NCBI Taxonomy" id="4465"/>
    <lineage>
        <taxon>Eukaryota</taxon>
        <taxon>Viridiplantae</taxon>
        <taxon>Streptophyta</taxon>
        <taxon>Embryophyta</taxon>
        <taxon>Tracheophyta</taxon>
        <taxon>Spermatophyta</taxon>
        <taxon>Magnoliopsida</taxon>
        <taxon>Liliopsida</taxon>
        <taxon>Acoraceae</taxon>
        <taxon>Acorus</taxon>
    </lineage>
</organism>
<evidence type="ECO:0000256" key="5">
    <source>
        <dbReference type="RuleBase" id="RU003682"/>
    </source>
</evidence>
<evidence type="ECO:0000256" key="1">
    <source>
        <dbReference type="ARBA" id="ARBA00001961"/>
    </source>
</evidence>
<protein>
    <submittedName>
        <fullName evidence="8">Gibberellin 2-beta-dioxygenase 2</fullName>
    </submittedName>
</protein>
<keyword evidence="9" id="KW-1185">Reference proteome</keyword>
<feature type="compositionally biased region" description="Low complexity" evidence="6">
    <location>
        <begin position="184"/>
        <end position="207"/>
    </location>
</feature>
<comment type="caution">
    <text evidence="8">The sequence shown here is derived from an EMBL/GenBank/DDBJ whole genome shotgun (WGS) entry which is preliminary data.</text>
</comment>
<feature type="domain" description="Fe2OG dioxygenase" evidence="7">
    <location>
        <begin position="168"/>
        <end position="307"/>
    </location>
</feature>
<accession>A0AAV9EU18</accession>
<keyword evidence="3 5" id="KW-0560">Oxidoreductase</keyword>
<dbReference type="Pfam" id="PF14226">
    <property type="entry name" value="DIOX_N"/>
    <property type="match status" value="1"/>
</dbReference>
<dbReference type="Pfam" id="PF03171">
    <property type="entry name" value="2OG-FeII_Oxy"/>
    <property type="match status" value="1"/>
</dbReference>
<dbReference type="GO" id="GO:0046872">
    <property type="term" value="F:metal ion binding"/>
    <property type="evidence" value="ECO:0007669"/>
    <property type="project" value="UniProtKB-KW"/>
</dbReference>
<reference evidence="8" key="1">
    <citation type="journal article" date="2023" name="Nat. Commun.">
        <title>Diploid and tetraploid genomes of Acorus and the evolution of monocots.</title>
        <authorList>
            <person name="Ma L."/>
            <person name="Liu K.W."/>
            <person name="Li Z."/>
            <person name="Hsiao Y.Y."/>
            <person name="Qi Y."/>
            <person name="Fu T."/>
            <person name="Tang G.D."/>
            <person name="Zhang D."/>
            <person name="Sun W.H."/>
            <person name="Liu D.K."/>
            <person name="Li Y."/>
            <person name="Chen G.Z."/>
            <person name="Liu X.D."/>
            <person name="Liao X.Y."/>
            <person name="Jiang Y.T."/>
            <person name="Yu X."/>
            <person name="Hao Y."/>
            <person name="Huang J."/>
            <person name="Zhao X.W."/>
            <person name="Ke S."/>
            <person name="Chen Y.Y."/>
            <person name="Wu W.L."/>
            <person name="Hsu J.L."/>
            <person name="Lin Y.F."/>
            <person name="Huang M.D."/>
            <person name="Li C.Y."/>
            <person name="Huang L."/>
            <person name="Wang Z.W."/>
            <person name="Zhao X."/>
            <person name="Zhong W.Y."/>
            <person name="Peng D.H."/>
            <person name="Ahmad S."/>
            <person name="Lan S."/>
            <person name="Zhang J.S."/>
            <person name="Tsai W.C."/>
            <person name="Van de Peer Y."/>
            <person name="Liu Z.J."/>
        </authorList>
    </citation>
    <scope>NUCLEOTIDE SEQUENCE</scope>
    <source>
        <strain evidence="8">CP</strain>
    </source>
</reference>
<dbReference type="InterPro" id="IPR044861">
    <property type="entry name" value="IPNS-like_FE2OG_OXY"/>
</dbReference>
<dbReference type="PANTHER" id="PTHR47990">
    <property type="entry name" value="2-OXOGLUTARATE (2OG) AND FE(II)-DEPENDENT OXYGENASE SUPERFAMILY PROTEIN-RELATED"/>
    <property type="match status" value="1"/>
</dbReference>
<gene>
    <name evidence="8" type="primary">GA2OX2</name>
    <name evidence="8" type="ORF">QJS10_CPA05g00160</name>
</gene>
<proteinExistence type="inferred from homology"/>
<dbReference type="SUPFAM" id="SSF51197">
    <property type="entry name" value="Clavaminate synthase-like"/>
    <property type="match status" value="1"/>
</dbReference>
<evidence type="ECO:0000256" key="6">
    <source>
        <dbReference type="SAM" id="MobiDB-lite"/>
    </source>
</evidence>
<dbReference type="InterPro" id="IPR050231">
    <property type="entry name" value="Iron_ascorbate_oxido_reductase"/>
</dbReference>
<dbReference type="InterPro" id="IPR026992">
    <property type="entry name" value="DIOX_N"/>
</dbReference>
<dbReference type="Gene3D" id="2.60.120.330">
    <property type="entry name" value="B-lactam Antibiotic, Isopenicillin N Synthase, Chain"/>
    <property type="match status" value="1"/>
</dbReference>
<evidence type="ECO:0000313" key="9">
    <source>
        <dbReference type="Proteomes" id="UP001180020"/>
    </source>
</evidence>
<keyword evidence="4 5" id="KW-0408">Iron</keyword>
<dbReference type="InterPro" id="IPR027443">
    <property type="entry name" value="IPNS-like_sf"/>
</dbReference>
<dbReference type="GO" id="GO:0016491">
    <property type="term" value="F:oxidoreductase activity"/>
    <property type="evidence" value="ECO:0007669"/>
    <property type="project" value="UniProtKB-KW"/>
</dbReference>
<feature type="region of interest" description="Disordered" evidence="6">
    <location>
        <begin position="183"/>
        <end position="216"/>
    </location>
</feature>
<dbReference type="Proteomes" id="UP001180020">
    <property type="component" value="Unassembled WGS sequence"/>
</dbReference>
<evidence type="ECO:0000256" key="4">
    <source>
        <dbReference type="ARBA" id="ARBA00023004"/>
    </source>
</evidence>
<dbReference type="EMBL" id="JAUJYO010000005">
    <property type="protein sequence ID" value="KAK1316864.1"/>
    <property type="molecule type" value="Genomic_DNA"/>
</dbReference>
<evidence type="ECO:0000256" key="3">
    <source>
        <dbReference type="ARBA" id="ARBA00023002"/>
    </source>
</evidence>
<reference evidence="8" key="2">
    <citation type="submission" date="2023-06" db="EMBL/GenBank/DDBJ databases">
        <authorList>
            <person name="Ma L."/>
            <person name="Liu K.-W."/>
            <person name="Li Z."/>
            <person name="Hsiao Y.-Y."/>
            <person name="Qi Y."/>
            <person name="Fu T."/>
            <person name="Tang G."/>
            <person name="Zhang D."/>
            <person name="Sun W.-H."/>
            <person name="Liu D.-K."/>
            <person name="Li Y."/>
            <person name="Chen G.-Z."/>
            <person name="Liu X.-D."/>
            <person name="Liao X.-Y."/>
            <person name="Jiang Y.-T."/>
            <person name="Yu X."/>
            <person name="Hao Y."/>
            <person name="Huang J."/>
            <person name="Zhao X.-W."/>
            <person name="Ke S."/>
            <person name="Chen Y.-Y."/>
            <person name="Wu W.-L."/>
            <person name="Hsu J.-L."/>
            <person name="Lin Y.-F."/>
            <person name="Huang M.-D."/>
            <person name="Li C.-Y."/>
            <person name="Huang L."/>
            <person name="Wang Z.-W."/>
            <person name="Zhao X."/>
            <person name="Zhong W.-Y."/>
            <person name="Peng D.-H."/>
            <person name="Ahmad S."/>
            <person name="Lan S."/>
            <person name="Zhang J.-S."/>
            <person name="Tsai W.-C."/>
            <person name="Van De Peer Y."/>
            <person name="Liu Z.-J."/>
        </authorList>
    </citation>
    <scope>NUCLEOTIDE SEQUENCE</scope>
    <source>
        <strain evidence="8">CP</strain>
        <tissue evidence="8">Leaves</tissue>
    </source>
</reference>
<evidence type="ECO:0000259" key="7">
    <source>
        <dbReference type="PROSITE" id="PS51471"/>
    </source>
</evidence>